<keyword evidence="3" id="KW-1185">Reference proteome</keyword>
<reference evidence="2 3" key="1">
    <citation type="submission" date="2012-10" db="EMBL/GenBank/DDBJ databases">
        <title>Genome sequencing of Tanticharoenia sakaeratensis NBRC 103193.</title>
        <authorList>
            <person name="Azuma Y."/>
            <person name="Hadano H."/>
            <person name="Hirakawa H."/>
            <person name="Matsushita K."/>
        </authorList>
    </citation>
    <scope>NUCLEOTIDE SEQUENCE [LARGE SCALE GENOMIC DNA]</scope>
    <source>
        <strain evidence="2 3">NBRC 103193</strain>
    </source>
</reference>
<evidence type="ECO:0000313" key="3">
    <source>
        <dbReference type="Proteomes" id="UP000032679"/>
    </source>
</evidence>
<dbReference type="PROSITE" id="PS51257">
    <property type="entry name" value="PROKAR_LIPOPROTEIN"/>
    <property type="match status" value="1"/>
</dbReference>
<proteinExistence type="predicted"/>
<gene>
    <name evidence="2" type="ORF">Tasa_003_040</name>
</gene>
<comment type="caution">
    <text evidence="2">The sequence shown here is derived from an EMBL/GenBank/DDBJ whole genome shotgun (WGS) entry which is preliminary data.</text>
</comment>
<protein>
    <recommendedName>
        <fullName evidence="4">Lipoprotein</fullName>
    </recommendedName>
</protein>
<evidence type="ECO:0008006" key="4">
    <source>
        <dbReference type="Google" id="ProtNLM"/>
    </source>
</evidence>
<feature type="signal peptide" evidence="1">
    <location>
        <begin position="1"/>
        <end position="17"/>
    </location>
</feature>
<accession>A0A0D6MGX0</accession>
<dbReference type="Proteomes" id="UP000032679">
    <property type="component" value="Unassembled WGS sequence"/>
</dbReference>
<keyword evidence="1" id="KW-0732">Signal</keyword>
<dbReference type="RefSeq" id="WP_048846373.1">
    <property type="nucleotide sequence ID" value="NZ_BALE01000003.1"/>
</dbReference>
<feature type="chain" id="PRO_5002308180" description="Lipoprotein" evidence="1">
    <location>
        <begin position="18"/>
        <end position="114"/>
    </location>
</feature>
<dbReference type="AlphaFoldDB" id="A0A0D6MGX0"/>
<sequence>MIIFSRLARPLSAMAFATALGLAACGQMGAPTKADIKQVVQNYMQAQNEKASANTLGLFSGPYDPADLDISNADCTSKDNAVYSCAVTATTKKGTHTANLNLKKVNGAWQLVDN</sequence>
<evidence type="ECO:0000256" key="1">
    <source>
        <dbReference type="SAM" id="SignalP"/>
    </source>
</evidence>
<evidence type="ECO:0000313" key="2">
    <source>
        <dbReference type="EMBL" id="GAN52862.1"/>
    </source>
</evidence>
<name>A0A0D6MGX0_9PROT</name>
<organism evidence="2 3">
    <name type="scientific">Tanticharoenia sakaeratensis NBRC 103193</name>
    <dbReference type="NCBI Taxonomy" id="1231623"/>
    <lineage>
        <taxon>Bacteria</taxon>
        <taxon>Pseudomonadati</taxon>
        <taxon>Pseudomonadota</taxon>
        <taxon>Alphaproteobacteria</taxon>
        <taxon>Acetobacterales</taxon>
        <taxon>Acetobacteraceae</taxon>
        <taxon>Tanticharoenia</taxon>
    </lineage>
</organism>
<dbReference type="EMBL" id="BALE01000003">
    <property type="protein sequence ID" value="GAN52862.1"/>
    <property type="molecule type" value="Genomic_DNA"/>
</dbReference>